<gene>
    <name evidence="2" type="ORF">GCM10010170_073430</name>
</gene>
<keyword evidence="1" id="KW-0472">Membrane</keyword>
<dbReference type="Proteomes" id="UP001501444">
    <property type="component" value="Unassembled WGS sequence"/>
</dbReference>
<feature type="transmembrane region" description="Helical" evidence="1">
    <location>
        <begin position="373"/>
        <end position="393"/>
    </location>
</feature>
<evidence type="ECO:0000313" key="3">
    <source>
        <dbReference type="Proteomes" id="UP001501444"/>
    </source>
</evidence>
<organism evidence="2 3">
    <name type="scientific">Dactylosporangium salmoneum</name>
    <dbReference type="NCBI Taxonomy" id="53361"/>
    <lineage>
        <taxon>Bacteria</taxon>
        <taxon>Bacillati</taxon>
        <taxon>Actinomycetota</taxon>
        <taxon>Actinomycetes</taxon>
        <taxon>Micromonosporales</taxon>
        <taxon>Micromonosporaceae</taxon>
        <taxon>Dactylosporangium</taxon>
    </lineage>
</organism>
<accession>A0ABP5U8I9</accession>
<evidence type="ECO:0008006" key="4">
    <source>
        <dbReference type="Google" id="ProtNLM"/>
    </source>
</evidence>
<keyword evidence="3" id="KW-1185">Reference proteome</keyword>
<comment type="caution">
    <text evidence="2">The sequence shown here is derived from an EMBL/GenBank/DDBJ whole genome shotgun (WGS) entry which is preliminary data.</text>
</comment>
<keyword evidence="1" id="KW-1133">Transmembrane helix</keyword>
<evidence type="ECO:0000313" key="2">
    <source>
        <dbReference type="EMBL" id="GAA2371703.1"/>
    </source>
</evidence>
<name>A0ABP5U8I9_9ACTN</name>
<keyword evidence="1" id="KW-0812">Transmembrane</keyword>
<reference evidence="3" key="1">
    <citation type="journal article" date="2019" name="Int. J. Syst. Evol. Microbiol.">
        <title>The Global Catalogue of Microorganisms (GCM) 10K type strain sequencing project: providing services to taxonomists for standard genome sequencing and annotation.</title>
        <authorList>
            <consortium name="The Broad Institute Genomics Platform"/>
            <consortium name="The Broad Institute Genome Sequencing Center for Infectious Disease"/>
            <person name="Wu L."/>
            <person name="Ma J."/>
        </authorList>
    </citation>
    <scope>NUCLEOTIDE SEQUENCE [LARGE SCALE GENOMIC DNA]</scope>
    <source>
        <strain evidence="3">JCM 3272</strain>
    </source>
</reference>
<protein>
    <recommendedName>
        <fullName evidence="4">DUF4350 domain-containing protein</fullName>
    </recommendedName>
</protein>
<dbReference type="EMBL" id="BAAARV010000072">
    <property type="protein sequence ID" value="GAA2371703.1"/>
    <property type="molecule type" value="Genomic_DNA"/>
</dbReference>
<proteinExistence type="predicted"/>
<evidence type="ECO:0000256" key="1">
    <source>
        <dbReference type="SAM" id="Phobius"/>
    </source>
</evidence>
<sequence>MTDRSPQARDAADPLRRVAADPLRRVAADPLRRVAADPLRRVAAGPARWVALAIAAASIITFIAAQRQSADVTYGHSPSTATVSGGSAGENSDALLPSVDDMKAMVAERPVVRLPGAVAEWDQAAVAVAVAGTDVRIIVAPPGLTDAQQDKLRDVDNATVRVIGTEVSGGMYRASSTTPAEWRNQLARNDVTELLVTLVHGLRKDGDKSSGDADRPGLWRDPTAAELATVADGLRGTGMYAAPGATLTGVPATAAAQAFGDTPPLVAALPPQPRDKPAPDYGAPLSALFPDRPLIVMYGAWIEYHGPHAADFAEITTASFYARFEERLSSYAYPQDNVLGAYLALVTDVRFAGLFDRPLPFRPFDPVRVALPVLPWLFAACVIVFLLLSAAALPGRRPPAALVPPGRGGSPARLAGLAALAVEVSGLTAAAEDPALARAIESLGAARDAIAGGLPDRHVAGLLDDAEHELDAVGRAVGVRGYRPGDYLRGRLA</sequence>
<dbReference type="RefSeq" id="WP_344617212.1">
    <property type="nucleotide sequence ID" value="NZ_BAAARV010000072.1"/>
</dbReference>